<dbReference type="Proteomes" id="UP000470470">
    <property type="component" value="Unassembled WGS sequence"/>
</dbReference>
<evidence type="ECO:0000259" key="1">
    <source>
        <dbReference type="Pfam" id="PF00899"/>
    </source>
</evidence>
<evidence type="ECO:0000313" key="2">
    <source>
        <dbReference type="EMBL" id="NEL52505.1"/>
    </source>
</evidence>
<reference evidence="2 3" key="1">
    <citation type="submission" date="2020-02" db="EMBL/GenBank/DDBJ databases">
        <title>The whole genome sequence of CPCC 205119.</title>
        <authorList>
            <person name="Jiang Z."/>
        </authorList>
    </citation>
    <scope>NUCLEOTIDE SEQUENCE [LARGE SCALE GENOMIC DNA]</scope>
    <source>
        <strain evidence="2 3">CPCC 205119</strain>
    </source>
</reference>
<dbReference type="EMBL" id="JAAGWK010000002">
    <property type="protein sequence ID" value="NEL52505.1"/>
    <property type="molecule type" value="Genomic_DNA"/>
</dbReference>
<feature type="domain" description="THIF-type NAD/FAD binding fold" evidence="1">
    <location>
        <begin position="132"/>
        <end position="321"/>
    </location>
</feature>
<dbReference type="GO" id="GO:0008641">
    <property type="term" value="F:ubiquitin-like modifier activating enzyme activity"/>
    <property type="evidence" value="ECO:0007669"/>
    <property type="project" value="InterPro"/>
</dbReference>
<dbReference type="InterPro" id="IPR000594">
    <property type="entry name" value="ThiF_NAD_FAD-bd"/>
</dbReference>
<proteinExistence type="predicted"/>
<organism evidence="2 3">
    <name type="scientific">Goekera deserti</name>
    <dbReference type="NCBI Taxonomy" id="2497753"/>
    <lineage>
        <taxon>Bacteria</taxon>
        <taxon>Bacillati</taxon>
        <taxon>Actinomycetota</taxon>
        <taxon>Actinomycetes</taxon>
        <taxon>Geodermatophilales</taxon>
        <taxon>Geodermatophilaceae</taxon>
        <taxon>Goekera</taxon>
    </lineage>
</organism>
<protein>
    <submittedName>
        <fullName evidence="2">Thiamine biosynthesis protein ThiF</fullName>
    </submittedName>
</protein>
<name>A0A7K3W7R8_9ACTN</name>
<gene>
    <name evidence="2" type="ORF">G1H19_00550</name>
</gene>
<dbReference type="Gene3D" id="3.40.50.720">
    <property type="entry name" value="NAD(P)-binding Rossmann-like Domain"/>
    <property type="match status" value="1"/>
</dbReference>
<dbReference type="Pfam" id="PF00899">
    <property type="entry name" value="ThiF"/>
    <property type="match status" value="1"/>
</dbReference>
<dbReference type="SUPFAM" id="SSF69572">
    <property type="entry name" value="Activating enzymes of the ubiquitin-like proteins"/>
    <property type="match status" value="1"/>
</dbReference>
<dbReference type="InterPro" id="IPR035985">
    <property type="entry name" value="Ubiquitin-activating_enz"/>
</dbReference>
<comment type="caution">
    <text evidence="2">The sequence shown here is derived from an EMBL/GenBank/DDBJ whole genome shotgun (WGS) entry which is preliminary data.</text>
</comment>
<sequence length="355" mass="36439">MTDAIHPLVPPATPLLELADSSLRIGGLDGADGLLVTGGGPWLAPLVRGLDGRRSTRTVLADAAATGLDPVAVHDLLDGLRSAGLRTDVDPADLLAAEAGPAARSRTAVELPGTLGAAPQDGGRSPTWRARRAARVVVDGATRVGAPLASVLAASGIGRLDVRDRRPVASADAVVGGVTAQDEGRLRSMAAADAVRRVHPTVDLRPLDAGELPDLVVLCRPWAAVDPLSSAWQRAGVPHLVATMRGEAGVVGPLVVPGLTSCLRCGDLHRRDADHRWPEMAAQLTAVEPPPSGATLTCLATALTAALQVLAHVDGGAAPAALEATIELRLPDLVPRRRSWPPHPACGCAGSRTGR</sequence>
<dbReference type="RefSeq" id="WP_162393438.1">
    <property type="nucleotide sequence ID" value="NZ_JAABOZ010000009.1"/>
</dbReference>
<evidence type="ECO:0000313" key="3">
    <source>
        <dbReference type="Proteomes" id="UP000470470"/>
    </source>
</evidence>
<keyword evidence="3" id="KW-1185">Reference proteome</keyword>
<accession>A0A7K3W7R8</accession>
<dbReference type="AlphaFoldDB" id="A0A7K3W7R8"/>